<evidence type="ECO:0000313" key="10">
    <source>
        <dbReference type="Proteomes" id="UP000188320"/>
    </source>
</evidence>
<evidence type="ECO:0000256" key="4">
    <source>
        <dbReference type="ARBA" id="ARBA00022679"/>
    </source>
</evidence>
<dbReference type="Pfam" id="PF00155">
    <property type="entry name" value="Aminotran_1_2"/>
    <property type="match status" value="1"/>
</dbReference>
<dbReference type="InterPro" id="IPR015422">
    <property type="entry name" value="PyrdxlP-dep_Trfase_small"/>
</dbReference>
<keyword evidence="10" id="KW-1185">Reference proteome</keyword>
<feature type="domain" description="Aminotransferase class I/classII large" evidence="8">
    <location>
        <begin position="41"/>
        <end position="406"/>
    </location>
</feature>
<proteinExistence type="inferred from homology"/>
<dbReference type="InterPro" id="IPR015424">
    <property type="entry name" value="PyrdxlP-dep_Trfase"/>
</dbReference>
<dbReference type="PROSITE" id="PS00105">
    <property type="entry name" value="AA_TRANSFER_CLASS_1"/>
    <property type="match status" value="1"/>
</dbReference>
<dbReference type="EMBL" id="LSSK01000579">
    <property type="protein sequence ID" value="OMH82842.1"/>
    <property type="molecule type" value="Genomic_DNA"/>
</dbReference>
<dbReference type="InterPro" id="IPR015421">
    <property type="entry name" value="PyrdxlP-dep_Trfase_major"/>
</dbReference>
<evidence type="ECO:0000256" key="2">
    <source>
        <dbReference type="ARBA" id="ARBA00007441"/>
    </source>
</evidence>
<evidence type="ECO:0000256" key="5">
    <source>
        <dbReference type="ARBA" id="ARBA00022898"/>
    </source>
</evidence>
<accession>A0A1R1PPN7</accession>
<evidence type="ECO:0000256" key="7">
    <source>
        <dbReference type="PIRSR" id="PIRSR000517-1"/>
    </source>
</evidence>
<dbReference type="SUPFAM" id="SSF53383">
    <property type="entry name" value="PLP-dependent transferases"/>
    <property type="match status" value="1"/>
</dbReference>
<keyword evidence="5 6" id="KW-0663">Pyridoxal phosphate</keyword>
<dbReference type="PIRSF" id="PIRSF000517">
    <property type="entry name" value="Tyr_transaminase"/>
    <property type="match status" value="1"/>
</dbReference>
<dbReference type="InterPro" id="IPR004838">
    <property type="entry name" value="NHTrfase_class1_PyrdxlP-BS"/>
</dbReference>
<dbReference type="InterPro" id="IPR005958">
    <property type="entry name" value="TyrNic_aminoTrfase"/>
</dbReference>
<evidence type="ECO:0000313" key="9">
    <source>
        <dbReference type="EMBL" id="OMH82842.1"/>
    </source>
</evidence>
<comment type="caution">
    <text evidence="9">The sequence shown here is derived from an EMBL/GenBank/DDBJ whole genome shotgun (WGS) entry which is preliminary data.</text>
</comment>
<dbReference type="Gene3D" id="3.40.640.10">
    <property type="entry name" value="Type I PLP-dependent aspartate aminotransferase-like (Major domain)"/>
    <property type="match status" value="1"/>
</dbReference>
<dbReference type="PANTHER" id="PTHR45744:SF2">
    <property type="entry name" value="TYROSINE AMINOTRANSFERASE"/>
    <property type="match status" value="1"/>
</dbReference>
<dbReference type="CDD" id="cd00609">
    <property type="entry name" value="AAT_like"/>
    <property type="match status" value="1"/>
</dbReference>
<dbReference type="GO" id="GO:0004838">
    <property type="term" value="F:L-tyrosine-2-oxoglutarate transaminase activity"/>
    <property type="evidence" value="ECO:0007669"/>
    <property type="project" value="TreeGrafter"/>
</dbReference>
<dbReference type="PANTHER" id="PTHR45744">
    <property type="entry name" value="TYROSINE AMINOTRANSFERASE"/>
    <property type="match status" value="1"/>
</dbReference>
<sequence length="415" mass="45951">MSTTKGWEKVKAAEAAKGINPIFDLVTSKPQGLLGEKSSKKLIDLSLGDPTLYGNFDLSPKVTEAVNQALESKKCNGYLPAAGKMEARKAVADRYSGGYCKLDYTDVFLTSGGCGAIDLAISVLANRGDNVLIPRPGFTMYKTAAMVRGVEHKMYNLLADRKWEVDLEQLESLIDSRTRAVLINNPSNPCGSNFSKEHLLDILALCEKYHIPVITDEIYHGMVFTGEVFYPLSTISESVPVLTVGGLAKQYLVPGWRVGWVTLHDPLKVFSPIKKGLSSLSDMLITVTSFIQKAIPAILDPSNVTEEFHADVRSRLEQHATICEQRLNSIPGLKAATKPQGSMYVMGLVDYSKFRPEVADYFSFFHALKHEENVSILPGDLFDFPDSFRFVITPPPELLNEAFDRIHAFCTRHLL</sequence>
<evidence type="ECO:0000259" key="8">
    <source>
        <dbReference type="Pfam" id="PF00155"/>
    </source>
</evidence>
<dbReference type="Gene3D" id="3.90.1150.10">
    <property type="entry name" value="Aspartate Aminotransferase, domain 1"/>
    <property type="match status" value="1"/>
</dbReference>
<comment type="similarity">
    <text evidence="2 6">Belongs to the class-I pyridoxal-phosphate-dependent aminotransferase family.</text>
</comment>
<name>A0A1R1PPN7_ZANCU</name>
<reference evidence="10" key="1">
    <citation type="submission" date="2017-01" db="EMBL/GenBank/DDBJ databases">
        <authorList>
            <person name="Wang Y."/>
            <person name="White M."/>
            <person name="Kvist S."/>
            <person name="Moncalvo J.-M."/>
        </authorList>
    </citation>
    <scope>NUCLEOTIDE SEQUENCE [LARGE SCALE GENOMIC DNA]</scope>
    <source>
        <strain evidence="10">COL-18-3</strain>
    </source>
</reference>
<organism evidence="9 10">
    <name type="scientific">Zancudomyces culisetae</name>
    <name type="common">Gut fungus</name>
    <name type="synonym">Smittium culisetae</name>
    <dbReference type="NCBI Taxonomy" id="1213189"/>
    <lineage>
        <taxon>Eukaryota</taxon>
        <taxon>Fungi</taxon>
        <taxon>Fungi incertae sedis</taxon>
        <taxon>Zoopagomycota</taxon>
        <taxon>Kickxellomycotina</taxon>
        <taxon>Harpellomycetes</taxon>
        <taxon>Harpellales</taxon>
        <taxon>Legeriomycetaceae</taxon>
        <taxon>Zancudomyces</taxon>
    </lineage>
</organism>
<dbReference type="OrthoDB" id="7042322at2759"/>
<dbReference type="GO" id="GO:0030170">
    <property type="term" value="F:pyridoxal phosphate binding"/>
    <property type="evidence" value="ECO:0007669"/>
    <property type="project" value="InterPro"/>
</dbReference>
<dbReference type="GO" id="GO:0006572">
    <property type="term" value="P:L-tyrosine catabolic process"/>
    <property type="evidence" value="ECO:0007669"/>
    <property type="project" value="TreeGrafter"/>
</dbReference>
<evidence type="ECO:0000256" key="3">
    <source>
        <dbReference type="ARBA" id="ARBA00022576"/>
    </source>
</evidence>
<dbReference type="PRINTS" id="PR00753">
    <property type="entry name" value="ACCSYNTHASE"/>
</dbReference>
<protein>
    <submittedName>
        <fullName evidence="9">Tyrosine aminotransferase</fullName>
    </submittedName>
</protein>
<dbReference type="NCBIfam" id="TIGR01265">
    <property type="entry name" value="tyr_nico_aTase"/>
    <property type="match status" value="1"/>
</dbReference>
<dbReference type="InterPro" id="IPR004839">
    <property type="entry name" value="Aminotransferase_I/II_large"/>
</dbReference>
<evidence type="ECO:0000256" key="1">
    <source>
        <dbReference type="ARBA" id="ARBA00001933"/>
    </source>
</evidence>
<dbReference type="Proteomes" id="UP000188320">
    <property type="component" value="Unassembled WGS sequence"/>
</dbReference>
<keyword evidence="3 9" id="KW-0032">Aminotransferase</keyword>
<comment type="cofactor">
    <cofactor evidence="1 6 7">
        <name>pyridoxal 5'-phosphate</name>
        <dbReference type="ChEBI" id="CHEBI:597326"/>
    </cofactor>
</comment>
<gene>
    <name evidence="9" type="ORF">AX774_g3667</name>
</gene>
<feature type="modified residue" description="N6-(pyridoxal phosphate)lysine" evidence="7">
    <location>
        <position position="249"/>
    </location>
</feature>
<keyword evidence="4 9" id="KW-0808">Transferase</keyword>
<dbReference type="AlphaFoldDB" id="A0A1R1PPN7"/>
<evidence type="ECO:0000256" key="6">
    <source>
        <dbReference type="PIRNR" id="PIRNR000517"/>
    </source>
</evidence>